<name>A0ACB9ZFV2_9PEZI</name>
<organism evidence="1 2">
    <name type="scientific">Hypoxylon rubiginosum</name>
    <dbReference type="NCBI Taxonomy" id="110542"/>
    <lineage>
        <taxon>Eukaryota</taxon>
        <taxon>Fungi</taxon>
        <taxon>Dikarya</taxon>
        <taxon>Ascomycota</taxon>
        <taxon>Pezizomycotina</taxon>
        <taxon>Sordariomycetes</taxon>
        <taxon>Xylariomycetidae</taxon>
        <taxon>Xylariales</taxon>
        <taxon>Hypoxylaceae</taxon>
        <taxon>Hypoxylon</taxon>
    </lineage>
</organism>
<evidence type="ECO:0000313" key="2">
    <source>
        <dbReference type="Proteomes" id="UP001497700"/>
    </source>
</evidence>
<dbReference type="EMBL" id="MU393426">
    <property type="protein sequence ID" value="KAI4870120.1"/>
    <property type="molecule type" value="Genomic_DNA"/>
</dbReference>
<dbReference type="Proteomes" id="UP001497700">
    <property type="component" value="Unassembled WGS sequence"/>
</dbReference>
<protein>
    <submittedName>
        <fullName evidence="1">Uncharacterized protein</fullName>
    </submittedName>
</protein>
<proteinExistence type="predicted"/>
<sequence length="143" mass="15905">MAKPATANTARNVLCPLQKLIELGSKVEIRWVPGHVGVEGNARADRLAGIGSSYASFFPGGRYGKARYGNEPGLLPFLALSATRHPLKTCPLYGGRPLIDLLHWRKEDIINMLRRISMKNCRSVDQIRVIKLPIILFLRKEAS</sequence>
<keyword evidence="2" id="KW-1185">Reference proteome</keyword>
<gene>
    <name evidence="1" type="ORF">F4820DRAFT_405124</name>
</gene>
<comment type="caution">
    <text evidence="1">The sequence shown here is derived from an EMBL/GenBank/DDBJ whole genome shotgun (WGS) entry which is preliminary data.</text>
</comment>
<accession>A0ACB9ZFV2</accession>
<reference evidence="1 2" key="1">
    <citation type="journal article" date="2022" name="New Phytol.">
        <title>Ecological generalism drives hyperdiversity of secondary metabolite gene clusters in xylarialean endophytes.</title>
        <authorList>
            <person name="Franco M.E.E."/>
            <person name="Wisecaver J.H."/>
            <person name="Arnold A.E."/>
            <person name="Ju Y.M."/>
            <person name="Slot J.C."/>
            <person name="Ahrendt S."/>
            <person name="Moore L.P."/>
            <person name="Eastman K.E."/>
            <person name="Scott K."/>
            <person name="Konkel Z."/>
            <person name="Mondo S.J."/>
            <person name="Kuo A."/>
            <person name="Hayes R.D."/>
            <person name="Haridas S."/>
            <person name="Andreopoulos B."/>
            <person name="Riley R."/>
            <person name="LaButti K."/>
            <person name="Pangilinan J."/>
            <person name="Lipzen A."/>
            <person name="Amirebrahimi M."/>
            <person name="Yan J."/>
            <person name="Adam C."/>
            <person name="Keymanesh K."/>
            <person name="Ng V."/>
            <person name="Louie K."/>
            <person name="Northen T."/>
            <person name="Drula E."/>
            <person name="Henrissat B."/>
            <person name="Hsieh H.M."/>
            <person name="Youens-Clark K."/>
            <person name="Lutzoni F."/>
            <person name="Miadlikowska J."/>
            <person name="Eastwood D.C."/>
            <person name="Hamelin R.C."/>
            <person name="Grigoriev I.V."/>
            <person name="U'Ren J.M."/>
        </authorList>
    </citation>
    <scope>NUCLEOTIDE SEQUENCE [LARGE SCALE GENOMIC DNA]</scope>
    <source>
        <strain evidence="1 2">CBS 119005</strain>
    </source>
</reference>
<evidence type="ECO:0000313" key="1">
    <source>
        <dbReference type="EMBL" id="KAI4870120.1"/>
    </source>
</evidence>